<sequence length="83" mass="9595">MLEGSLKYNKQSAKWTSSSQTASAVEIVSESLAMKSHAFETDEKVSNGIIYQNLVTLVPFEKESRREEFLRYNRVPQVQYFRS</sequence>
<dbReference type="Proteomes" id="UP001054945">
    <property type="component" value="Unassembled WGS sequence"/>
</dbReference>
<organism evidence="1 2">
    <name type="scientific">Caerostris extrusa</name>
    <name type="common">Bark spider</name>
    <name type="synonym">Caerostris bankana</name>
    <dbReference type="NCBI Taxonomy" id="172846"/>
    <lineage>
        <taxon>Eukaryota</taxon>
        <taxon>Metazoa</taxon>
        <taxon>Ecdysozoa</taxon>
        <taxon>Arthropoda</taxon>
        <taxon>Chelicerata</taxon>
        <taxon>Arachnida</taxon>
        <taxon>Araneae</taxon>
        <taxon>Araneomorphae</taxon>
        <taxon>Entelegynae</taxon>
        <taxon>Araneoidea</taxon>
        <taxon>Araneidae</taxon>
        <taxon>Caerostris</taxon>
    </lineage>
</organism>
<dbReference type="EMBL" id="BPLR01006203">
    <property type="protein sequence ID" value="GIY08114.1"/>
    <property type="molecule type" value="Genomic_DNA"/>
</dbReference>
<gene>
    <name evidence="1" type="ORF">CEXT_82341</name>
</gene>
<protein>
    <submittedName>
        <fullName evidence="1">Uncharacterized protein</fullName>
    </submittedName>
</protein>
<evidence type="ECO:0000313" key="1">
    <source>
        <dbReference type="EMBL" id="GIY08114.1"/>
    </source>
</evidence>
<name>A0AAV4QH20_CAEEX</name>
<comment type="caution">
    <text evidence="1">The sequence shown here is derived from an EMBL/GenBank/DDBJ whole genome shotgun (WGS) entry which is preliminary data.</text>
</comment>
<proteinExistence type="predicted"/>
<dbReference type="AlphaFoldDB" id="A0AAV4QH20"/>
<accession>A0AAV4QH20</accession>
<keyword evidence="2" id="KW-1185">Reference proteome</keyword>
<reference evidence="1 2" key="1">
    <citation type="submission" date="2021-06" db="EMBL/GenBank/DDBJ databases">
        <title>Caerostris extrusa draft genome.</title>
        <authorList>
            <person name="Kono N."/>
            <person name="Arakawa K."/>
        </authorList>
    </citation>
    <scope>NUCLEOTIDE SEQUENCE [LARGE SCALE GENOMIC DNA]</scope>
</reference>
<evidence type="ECO:0000313" key="2">
    <source>
        <dbReference type="Proteomes" id="UP001054945"/>
    </source>
</evidence>